<dbReference type="GO" id="GO:0004534">
    <property type="term" value="F:5'-3' RNA exonuclease activity"/>
    <property type="evidence" value="ECO:0007669"/>
    <property type="project" value="TreeGrafter"/>
</dbReference>
<dbReference type="InterPro" id="IPR003141">
    <property type="entry name" value="Pol/His_phosphatase_N"/>
</dbReference>
<dbReference type="Pfam" id="PF02811">
    <property type="entry name" value="PHP"/>
    <property type="match status" value="1"/>
</dbReference>
<dbReference type="PANTHER" id="PTHR42924:SF3">
    <property type="entry name" value="POLYMERASE_HISTIDINOL PHOSPHATASE N-TERMINAL DOMAIN-CONTAINING PROTEIN"/>
    <property type="match status" value="1"/>
</dbReference>
<dbReference type="GO" id="GO:0035312">
    <property type="term" value="F:5'-3' DNA exonuclease activity"/>
    <property type="evidence" value="ECO:0007669"/>
    <property type="project" value="TreeGrafter"/>
</dbReference>
<evidence type="ECO:0000313" key="3">
    <source>
        <dbReference type="Proteomes" id="UP000215559"/>
    </source>
</evidence>
<organism evidence="2 3">
    <name type="scientific">candidate division WOR-3 bacterium JGI_Cruoil_03_51_56</name>
    <dbReference type="NCBI Taxonomy" id="1973747"/>
    <lineage>
        <taxon>Bacteria</taxon>
        <taxon>Bacteria division WOR-3</taxon>
    </lineage>
</organism>
<reference evidence="2 3" key="1">
    <citation type="submission" date="2017-07" db="EMBL/GenBank/DDBJ databases">
        <title>Recovery of genomes from metagenomes via a dereplication, aggregation, and scoring strategy.</title>
        <authorList>
            <person name="Sieber C.M."/>
            <person name="Probst A.J."/>
            <person name="Sharrar A."/>
            <person name="Thomas B.C."/>
            <person name="Hess M."/>
            <person name="Tringe S.G."/>
            <person name="Banfield J.F."/>
        </authorList>
    </citation>
    <scope>NUCLEOTIDE SEQUENCE [LARGE SCALE GENOMIC DNA]</scope>
    <source>
        <strain evidence="2">JGI_Cruoil_03_51_56</strain>
    </source>
</reference>
<accession>A0A235BW58</accession>
<dbReference type="EMBL" id="NOZP01000049">
    <property type="protein sequence ID" value="OYD16461.1"/>
    <property type="molecule type" value="Genomic_DNA"/>
</dbReference>
<dbReference type="SUPFAM" id="SSF89550">
    <property type="entry name" value="PHP domain-like"/>
    <property type="match status" value="1"/>
</dbReference>
<comment type="caution">
    <text evidence="2">The sequence shown here is derived from an EMBL/GenBank/DDBJ whole genome shotgun (WGS) entry which is preliminary data.</text>
</comment>
<dbReference type="Proteomes" id="UP000215559">
    <property type="component" value="Unassembled WGS sequence"/>
</dbReference>
<dbReference type="PANTHER" id="PTHR42924">
    <property type="entry name" value="EXONUCLEASE"/>
    <property type="match status" value="1"/>
</dbReference>
<dbReference type="SMART" id="SM00481">
    <property type="entry name" value="POLIIIAc"/>
    <property type="match status" value="1"/>
</dbReference>
<evidence type="ECO:0000313" key="2">
    <source>
        <dbReference type="EMBL" id="OYD16461.1"/>
    </source>
</evidence>
<dbReference type="Gene3D" id="1.10.150.650">
    <property type="match status" value="1"/>
</dbReference>
<dbReference type="Gene3D" id="3.20.20.140">
    <property type="entry name" value="Metal-dependent hydrolases"/>
    <property type="match status" value="1"/>
</dbReference>
<sequence length="284" mass="30926">MSDVNASGPGPVDLHTHTVFSDGLFTPERLLREAKLKGLVAVAITDHDALGGIGRGMRAGREVGIEVVPGVEMSCTVDGIDVHILGYYLDENDPDVLGFFAGLQHAREERARRMCERLGQLGYVVSIDRVQAIAKGAALGRPHVAQAMVEAGIVPDTNQAFKRFIGYDEPAYVPKMKLSPEEAVNFIKQHHGVSVIAHPGIYHNDNTVYAAIAAGVDGIEVWHPDHGPREVDHYNEIAQKNGLLLTGGSDCHGGRKNGHIYLGEVLIPYKYLAAVKRKSRMRKN</sequence>
<protein>
    <recommendedName>
        <fullName evidence="1">Polymerase/histidinol phosphatase N-terminal domain-containing protein</fullName>
    </recommendedName>
</protein>
<dbReference type="AlphaFoldDB" id="A0A235BW58"/>
<feature type="domain" description="Polymerase/histidinol phosphatase N-terminal" evidence="1">
    <location>
        <begin position="12"/>
        <end position="77"/>
    </location>
</feature>
<gene>
    <name evidence="2" type="ORF">CH330_02785</name>
</gene>
<evidence type="ECO:0000259" key="1">
    <source>
        <dbReference type="SMART" id="SM00481"/>
    </source>
</evidence>
<name>A0A235BW58_UNCW3</name>
<dbReference type="InterPro" id="IPR016195">
    <property type="entry name" value="Pol/histidinol_Pase-like"/>
</dbReference>
<dbReference type="CDD" id="cd07438">
    <property type="entry name" value="PHP_HisPPase_AMP"/>
    <property type="match status" value="1"/>
</dbReference>
<dbReference type="InterPro" id="IPR004013">
    <property type="entry name" value="PHP_dom"/>
</dbReference>
<proteinExistence type="predicted"/>
<dbReference type="InterPro" id="IPR052018">
    <property type="entry name" value="PHP_domain"/>
</dbReference>